<evidence type="ECO:0000313" key="3">
    <source>
        <dbReference type="Proteomes" id="UP000192582"/>
    </source>
</evidence>
<dbReference type="PANTHER" id="PTHR33221:SF5">
    <property type="entry name" value="HTH-TYPE TRANSCRIPTIONAL REGULATOR ISCR"/>
    <property type="match status" value="1"/>
</dbReference>
<evidence type="ECO:0000313" key="2">
    <source>
        <dbReference type="EMBL" id="SMB83267.1"/>
    </source>
</evidence>
<dbReference type="InterPro" id="IPR036390">
    <property type="entry name" value="WH_DNA-bd_sf"/>
</dbReference>
<dbReference type="GO" id="GO:0003677">
    <property type="term" value="F:DNA binding"/>
    <property type="evidence" value="ECO:0007669"/>
    <property type="project" value="UniProtKB-KW"/>
</dbReference>
<reference evidence="2 3" key="1">
    <citation type="submission" date="2017-04" db="EMBL/GenBank/DDBJ databases">
        <authorList>
            <person name="Afonso C.L."/>
            <person name="Miller P.J."/>
            <person name="Scott M.A."/>
            <person name="Spackman E."/>
            <person name="Goraichik I."/>
            <person name="Dimitrov K.M."/>
            <person name="Suarez D.L."/>
            <person name="Swayne D.E."/>
        </authorList>
    </citation>
    <scope>NUCLEOTIDE SEQUENCE [LARGE SCALE GENOMIC DNA]</scope>
    <source>
        <strain evidence="2 3">KR-140</strain>
    </source>
</reference>
<dbReference type="AlphaFoldDB" id="A0A1W1UQ93"/>
<gene>
    <name evidence="2" type="ORF">SAMN00790413_04334</name>
</gene>
<dbReference type="InterPro" id="IPR036388">
    <property type="entry name" value="WH-like_DNA-bd_sf"/>
</dbReference>
<dbReference type="NCBIfam" id="TIGR00738">
    <property type="entry name" value="rrf2_super"/>
    <property type="match status" value="1"/>
</dbReference>
<keyword evidence="1" id="KW-0238">DNA-binding</keyword>
<sequence length="175" mass="19373">MRLSSLDVHAFQAVGYLAAHPDRWVNAGEICQRTGLSRTFLVRVLACLVRGEIVLSKRGTSGGYRLALPASDITLRDVVRLLERPVAPLSCVSLSSPTQCDQASSCRIRRDVYEELRQATHLLLSRFTAADLALDLLAGVTYERCLQHLWHPTVESGAVLPLALSSPPRLQQNEW</sequence>
<dbReference type="Gene3D" id="1.10.10.10">
    <property type="entry name" value="Winged helix-like DNA-binding domain superfamily/Winged helix DNA-binding domain"/>
    <property type="match status" value="1"/>
</dbReference>
<organism evidence="2 3">
    <name type="scientific">Deinococcus hopiensis KR-140</name>
    <dbReference type="NCBI Taxonomy" id="695939"/>
    <lineage>
        <taxon>Bacteria</taxon>
        <taxon>Thermotogati</taxon>
        <taxon>Deinococcota</taxon>
        <taxon>Deinococci</taxon>
        <taxon>Deinococcales</taxon>
        <taxon>Deinococcaceae</taxon>
        <taxon>Deinococcus</taxon>
    </lineage>
</organism>
<keyword evidence="3" id="KW-1185">Reference proteome</keyword>
<dbReference type="Proteomes" id="UP000192582">
    <property type="component" value="Unassembled WGS sequence"/>
</dbReference>
<evidence type="ECO:0000256" key="1">
    <source>
        <dbReference type="ARBA" id="ARBA00023125"/>
    </source>
</evidence>
<dbReference type="InterPro" id="IPR000944">
    <property type="entry name" value="Tscrpt_reg_Rrf2"/>
</dbReference>
<dbReference type="PROSITE" id="PS51197">
    <property type="entry name" value="HTH_RRF2_2"/>
    <property type="match status" value="1"/>
</dbReference>
<dbReference type="RefSeq" id="WP_170928524.1">
    <property type="nucleotide sequence ID" value="NZ_FWWU01000006.1"/>
</dbReference>
<protein>
    <submittedName>
        <fullName evidence="2">Transcriptional regulator, BadM/Rrf2 family</fullName>
    </submittedName>
</protein>
<dbReference type="GO" id="GO:0003700">
    <property type="term" value="F:DNA-binding transcription factor activity"/>
    <property type="evidence" value="ECO:0007669"/>
    <property type="project" value="TreeGrafter"/>
</dbReference>
<dbReference type="GO" id="GO:0005829">
    <property type="term" value="C:cytosol"/>
    <property type="evidence" value="ECO:0007669"/>
    <property type="project" value="TreeGrafter"/>
</dbReference>
<dbReference type="PANTHER" id="PTHR33221">
    <property type="entry name" value="WINGED HELIX-TURN-HELIX TRANSCRIPTIONAL REGULATOR, RRF2 FAMILY"/>
    <property type="match status" value="1"/>
</dbReference>
<proteinExistence type="predicted"/>
<dbReference type="SUPFAM" id="SSF46785">
    <property type="entry name" value="Winged helix' DNA-binding domain"/>
    <property type="match status" value="1"/>
</dbReference>
<dbReference type="Pfam" id="PF02082">
    <property type="entry name" value="Rrf2"/>
    <property type="match status" value="1"/>
</dbReference>
<accession>A0A1W1UQ93</accession>
<name>A0A1W1UQ93_9DEIO</name>
<dbReference type="STRING" id="695939.SAMN00790413_04334"/>
<dbReference type="EMBL" id="FWWU01000006">
    <property type="protein sequence ID" value="SMB83267.1"/>
    <property type="molecule type" value="Genomic_DNA"/>
</dbReference>